<proteinExistence type="predicted"/>
<dbReference type="EMBL" id="LZPO01066552">
    <property type="protein sequence ID" value="OBS69962.1"/>
    <property type="molecule type" value="Genomic_DNA"/>
</dbReference>
<dbReference type="GO" id="GO:0005739">
    <property type="term" value="C:mitochondrion"/>
    <property type="evidence" value="ECO:0007669"/>
    <property type="project" value="TreeGrafter"/>
</dbReference>
<evidence type="ECO:0000313" key="2">
    <source>
        <dbReference type="Proteomes" id="UP000092124"/>
    </source>
</evidence>
<dbReference type="Proteomes" id="UP000092124">
    <property type="component" value="Unassembled WGS sequence"/>
</dbReference>
<dbReference type="PANTHER" id="PTHR15004">
    <property type="entry name" value="GLUTAMYL-TRNA(GLN) AMIDOTRANSFERASE SUBUNIT C, MITOCHONDRIAL"/>
    <property type="match status" value="1"/>
</dbReference>
<dbReference type="STRING" id="56216.A0A1A6GX90"/>
<organism evidence="1 2">
    <name type="scientific">Neotoma lepida</name>
    <name type="common">Desert woodrat</name>
    <dbReference type="NCBI Taxonomy" id="56216"/>
    <lineage>
        <taxon>Eukaryota</taxon>
        <taxon>Metazoa</taxon>
        <taxon>Chordata</taxon>
        <taxon>Craniata</taxon>
        <taxon>Vertebrata</taxon>
        <taxon>Euteleostomi</taxon>
        <taxon>Mammalia</taxon>
        <taxon>Eutheria</taxon>
        <taxon>Euarchontoglires</taxon>
        <taxon>Glires</taxon>
        <taxon>Rodentia</taxon>
        <taxon>Myomorpha</taxon>
        <taxon>Muroidea</taxon>
        <taxon>Cricetidae</taxon>
        <taxon>Neotominae</taxon>
        <taxon>Neotoma</taxon>
    </lineage>
</organism>
<comment type="caution">
    <text evidence="1">The sequence shown here is derived from an EMBL/GenBank/DDBJ whole genome shotgun (WGS) entry which is preliminary data.</text>
</comment>
<dbReference type="GO" id="GO:0070681">
    <property type="term" value="P:glutaminyl-tRNAGln biosynthesis via transamidation"/>
    <property type="evidence" value="ECO:0007669"/>
    <property type="project" value="TreeGrafter"/>
</dbReference>
<protein>
    <submittedName>
        <fullName evidence="1">Uncharacterized protein</fullName>
    </submittedName>
</protein>
<dbReference type="SUPFAM" id="SSF141000">
    <property type="entry name" value="Glu-tRNAGln amidotransferase C subunit"/>
    <property type="match status" value="2"/>
</dbReference>
<accession>A0A1A6GX90</accession>
<sequence>MWARSVRGSGRVPAAKIEHLERLALVNFRSREAVARLEKAINFADQLHAVDTKGVEPMELGSGRVPAAKIEHLERLALVNFRSREAVARLEKAINFADQLHAVDTKGVEPMELESTASFLPPYFLSVNH</sequence>
<dbReference type="GO" id="GO:0006450">
    <property type="term" value="P:regulation of translational fidelity"/>
    <property type="evidence" value="ECO:0007669"/>
    <property type="project" value="InterPro"/>
</dbReference>
<dbReference type="GO" id="GO:0032543">
    <property type="term" value="P:mitochondrial translation"/>
    <property type="evidence" value="ECO:0007669"/>
    <property type="project" value="TreeGrafter"/>
</dbReference>
<reference evidence="1 2" key="1">
    <citation type="submission" date="2016-06" db="EMBL/GenBank/DDBJ databases">
        <title>The Draft Genome Sequence and Annotation of the Desert Woodrat Neotoma lepida.</title>
        <authorList>
            <person name="Campbell M."/>
            <person name="Oakeson K.F."/>
            <person name="Yandell M."/>
            <person name="Halpert J.R."/>
            <person name="Dearing D."/>
        </authorList>
    </citation>
    <scope>NUCLEOTIDE SEQUENCE [LARGE SCALE GENOMIC DNA]</scope>
    <source>
        <strain evidence="1">417</strain>
        <tissue evidence="1">Liver</tissue>
    </source>
</reference>
<dbReference type="PANTHER" id="PTHR15004:SF0">
    <property type="entry name" value="GLUTAMYL-TRNA(GLN) AMIDOTRANSFERASE SUBUNIT C, MITOCHONDRIAL"/>
    <property type="match status" value="1"/>
</dbReference>
<dbReference type="InterPro" id="IPR003837">
    <property type="entry name" value="GatC"/>
</dbReference>
<dbReference type="AlphaFoldDB" id="A0A1A6GX90"/>
<name>A0A1A6GX90_NEOLE</name>
<dbReference type="OrthoDB" id="5394539at2759"/>
<dbReference type="InterPro" id="IPR036113">
    <property type="entry name" value="Asp/Glu-ADT_sf_sub_c"/>
</dbReference>
<gene>
    <name evidence="1" type="ORF">A6R68_01497</name>
</gene>
<dbReference type="GO" id="GO:0030956">
    <property type="term" value="C:glutamyl-tRNA(Gln) amidotransferase complex"/>
    <property type="evidence" value="ECO:0007669"/>
    <property type="project" value="TreeGrafter"/>
</dbReference>
<evidence type="ECO:0000313" key="1">
    <source>
        <dbReference type="EMBL" id="OBS69962.1"/>
    </source>
</evidence>
<keyword evidence="2" id="KW-1185">Reference proteome</keyword>